<proteinExistence type="predicted"/>
<dbReference type="EMBL" id="JABSTU010000002">
    <property type="protein sequence ID" value="KAH8037451.1"/>
    <property type="molecule type" value="Genomic_DNA"/>
</dbReference>
<feature type="compositionally biased region" description="Basic and acidic residues" evidence="1">
    <location>
        <begin position="173"/>
        <end position="183"/>
    </location>
</feature>
<feature type="compositionally biased region" description="Basic and acidic residues" evidence="1">
    <location>
        <begin position="157"/>
        <end position="166"/>
    </location>
</feature>
<evidence type="ECO:0000313" key="3">
    <source>
        <dbReference type="Proteomes" id="UP000821866"/>
    </source>
</evidence>
<organism evidence="2 3">
    <name type="scientific">Rhipicephalus microplus</name>
    <name type="common">Cattle tick</name>
    <name type="synonym">Boophilus microplus</name>
    <dbReference type="NCBI Taxonomy" id="6941"/>
    <lineage>
        <taxon>Eukaryota</taxon>
        <taxon>Metazoa</taxon>
        <taxon>Ecdysozoa</taxon>
        <taxon>Arthropoda</taxon>
        <taxon>Chelicerata</taxon>
        <taxon>Arachnida</taxon>
        <taxon>Acari</taxon>
        <taxon>Parasitiformes</taxon>
        <taxon>Ixodida</taxon>
        <taxon>Ixodoidea</taxon>
        <taxon>Ixodidae</taxon>
        <taxon>Rhipicephalinae</taxon>
        <taxon>Rhipicephalus</taxon>
        <taxon>Boophilus</taxon>
    </lineage>
</organism>
<evidence type="ECO:0000313" key="2">
    <source>
        <dbReference type="EMBL" id="KAH8037451.1"/>
    </source>
</evidence>
<protein>
    <submittedName>
        <fullName evidence="2">Uncharacterized protein</fullName>
    </submittedName>
</protein>
<accession>A0A9J6ESG5</accession>
<comment type="caution">
    <text evidence="2">The sequence shown here is derived from an EMBL/GenBank/DDBJ whole genome shotgun (WGS) entry which is preliminary data.</text>
</comment>
<sequence>MFYSCTRQLCPTTHILPYLLQCGHIQASITQMNQAATDADHFLEAWELLTWTSKLYQDVNTSAGTCRWYMPPARERGQRATKTHRNKQESCHERAGLPSCHTCQHGPGCHSLPESCDARSRSSSASWCSRPYRSTTPAFGIWLPVPNPPNPSPSLHRSLDLEDRDTPAVAAATRREERKKTSESKSSSSGYVATSQGSDTSPPASSLFSTQANLPELFALLAMQRKAGQGKRQCDDSEDRTKRSVSRRRGDPPTTTATSGRTTKAKRVTRLHQSPWAAASCFRTRKCSWLSLSKPSLEGGRTFDERMLEPKDVADSTVVVVRRKREEFAFVMEPGRMLSDSCCVPGPPCVRPSAMPW</sequence>
<evidence type="ECO:0000256" key="1">
    <source>
        <dbReference type="SAM" id="MobiDB-lite"/>
    </source>
</evidence>
<feature type="compositionally biased region" description="Basic and acidic residues" evidence="1">
    <location>
        <begin position="232"/>
        <end position="242"/>
    </location>
</feature>
<dbReference type="AlphaFoldDB" id="A0A9J6ESG5"/>
<keyword evidence="3" id="KW-1185">Reference proteome</keyword>
<reference evidence="2" key="1">
    <citation type="journal article" date="2020" name="Cell">
        <title>Large-Scale Comparative Analyses of Tick Genomes Elucidate Their Genetic Diversity and Vector Capacities.</title>
        <authorList>
            <consortium name="Tick Genome and Microbiome Consortium (TIGMIC)"/>
            <person name="Jia N."/>
            <person name="Wang J."/>
            <person name="Shi W."/>
            <person name="Du L."/>
            <person name="Sun Y."/>
            <person name="Zhan W."/>
            <person name="Jiang J.F."/>
            <person name="Wang Q."/>
            <person name="Zhang B."/>
            <person name="Ji P."/>
            <person name="Bell-Sakyi L."/>
            <person name="Cui X.M."/>
            <person name="Yuan T.T."/>
            <person name="Jiang B.G."/>
            <person name="Yang W.F."/>
            <person name="Lam T.T."/>
            <person name="Chang Q.C."/>
            <person name="Ding S.J."/>
            <person name="Wang X.J."/>
            <person name="Zhu J.G."/>
            <person name="Ruan X.D."/>
            <person name="Zhao L."/>
            <person name="Wei J.T."/>
            <person name="Ye R.Z."/>
            <person name="Que T.C."/>
            <person name="Du C.H."/>
            <person name="Zhou Y.H."/>
            <person name="Cheng J.X."/>
            <person name="Dai P.F."/>
            <person name="Guo W.B."/>
            <person name="Han X.H."/>
            <person name="Huang E.J."/>
            <person name="Li L.F."/>
            <person name="Wei W."/>
            <person name="Gao Y.C."/>
            <person name="Liu J.Z."/>
            <person name="Shao H.Z."/>
            <person name="Wang X."/>
            <person name="Wang C.C."/>
            <person name="Yang T.C."/>
            <person name="Huo Q.B."/>
            <person name="Li W."/>
            <person name="Chen H.Y."/>
            <person name="Chen S.E."/>
            <person name="Zhou L.G."/>
            <person name="Ni X.B."/>
            <person name="Tian J.H."/>
            <person name="Sheng Y."/>
            <person name="Liu T."/>
            <person name="Pan Y.S."/>
            <person name="Xia L.Y."/>
            <person name="Li J."/>
            <person name="Zhao F."/>
            <person name="Cao W.C."/>
        </authorList>
    </citation>
    <scope>NUCLEOTIDE SEQUENCE</scope>
    <source>
        <strain evidence="2">Rmic-2018</strain>
    </source>
</reference>
<feature type="region of interest" description="Disordered" evidence="1">
    <location>
        <begin position="225"/>
        <end position="265"/>
    </location>
</feature>
<name>A0A9J6ESG5_RHIMP</name>
<gene>
    <name evidence="2" type="ORF">HPB51_010006</name>
</gene>
<feature type="region of interest" description="Disordered" evidence="1">
    <location>
        <begin position="150"/>
        <end position="208"/>
    </location>
</feature>
<reference evidence="2" key="2">
    <citation type="submission" date="2021-09" db="EMBL/GenBank/DDBJ databases">
        <authorList>
            <person name="Jia N."/>
            <person name="Wang J."/>
            <person name="Shi W."/>
            <person name="Du L."/>
            <person name="Sun Y."/>
            <person name="Zhan W."/>
            <person name="Jiang J."/>
            <person name="Wang Q."/>
            <person name="Zhang B."/>
            <person name="Ji P."/>
            <person name="Sakyi L.B."/>
            <person name="Cui X."/>
            <person name="Yuan T."/>
            <person name="Jiang B."/>
            <person name="Yang W."/>
            <person name="Lam T.T.-Y."/>
            <person name="Chang Q."/>
            <person name="Ding S."/>
            <person name="Wang X."/>
            <person name="Zhu J."/>
            <person name="Ruan X."/>
            <person name="Zhao L."/>
            <person name="Wei J."/>
            <person name="Que T."/>
            <person name="Du C."/>
            <person name="Cheng J."/>
            <person name="Dai P."/>
            <person name="Han X."/>
            <person name="Huang E."/>
            <person name="Gao Y."/>
            <person name="Liu J."/>
            <person name="Shao H."/>
            <person name="Ye R."/>
            <person name="Li L."/>
            <person name="Wei W."/>
            <person name="Wang X."/>
            <person name="Wang C."/>
            <person name="Huo Q."/>
            <person name="Li W."/>
            <person name="Guo W."/>
            <person name="Chen H."/>
            <person name="Chen S."/>
            <person name="Zhou L."/>
            <person name="Zhou L."/>
            <person name="Ni X."/>
            <person name="Tian J."/>
            <person name="Zhou Y."/>
            <person name="Sheng Y."/>
            <person name="Liu T."/>
            <person name="Pan Y."/>
            <person name="Xia L."/>
            <person name="Li J."/>
            <person name="Zhao F."/>
            <person name="Cao W."/>
        </authorList>
    </citation>
    <scope>NUCLEOTIDE SEQUENCE</scope>
    <source>
        <strain evidence="2">Rmic-2018</strain>
        <tissue evidence="2">Larvae</tissue>
    </source>
</reference>
<dbReference type="Proteomes" id="UP000821866">
    <property type="component" value="Chromosome 10"/>
</dbReference>
<feature type="compositionally biased region" description="Polar residues" evidence="1">
    <location>
        <begin position="190"/>
        <end position="208"/>
    </location>
</feature>